<proteinExistence type="predicted"/>
<comment type="caution">
    <text evidence="3">The sequence shown here is derived from an EMBL/GenBank/DDBJ whole genome shotgun (WGS) entry which is preliminary data.</text>
</comment>
<organism evidence="3 4">
    <name type="scientific">Nocardioides lentus</name>
    <dbReference type="NCBI Taxonomy" id="338077"/>
    <lineage>
        <taxon>Bacteria</taxon>
        <taxon>Bacillati</taxon>
        <taxon>Actinomycetota</taxon>
        <taxon>Actinomycetes</taxon>
        <taxon>Propionibacteriales</taxon>
        <taxon>Nocardioidaceae</taxon>
        <taxon>Nocardioides</taxon>
    </lineage>
</organism>
<keyword evidence="2" id="KW-1133">Transmembrane helix</keyword>
<dbReference type="RefSeq" id="WP_344008831.1">
    <property type="nucleotide sequence ID" value="NZ_BAAAMY010000011.1"/>
</dbReference>
<evidence type="ECO:0000313" key="3">
    <source>
        <dbReference type="EMBL" id="GAA1929184.1"/>
    </source>
</evidence>
<name>A0ABN2PQL6_9ACTN</name>
<keyword evidence="4" id="KW-1185">Reference proteome</keyword>
<dbReference type="Proteomes" id="UP001501612">
    <property type="component" value="Unassembled WGS sequence"/>
</dbReference>
<keyword evidence="2" id="KW-0472">Membrane</keyword>
<dbReference type="EMBL" id="BAAAMY010000011">
    <property type="protein sequence ID" value="GAA1929184.1"/>
    <property type="molecule type" value="Genomic_DNA"/>
</dbReference>
<feature type="transmembrane region" description="Helical" evidence="2">
    <location>
        <begin position="6"/>
        <end position="28"/>
    </location>
</feature>
<reference evidence="3 4" key="1">
    <citation type="journal article" date="2019" name="Int. J. Syst. Evol. Microbiol.">
        <title>The Global Catalogue of Microorganisms (GCM) 10K type strain sequencing project: providing services to taxonomists for standard genome sequencing and annotation.</title>
        <authorList>
            <consortium name="The Broad Institute Genomics Platform"/>
            <consortium name="The Broad Institute Genome Sequencing Center for Infectious Disease"/>
            <person name="Wu L."/>
            <person name="Ma J."/>
        </authorList>
    </citation>
    <scope>NUCLEOTIDE SEQUENCE [LARGE SCALE GENOMIC DNA]</scope>
    <source>
        <strain evidence="3 4">JCM 14046</strain>
    </source>
</reference>
<protein>
    <submittedName>
        <fullName evidence="3">Uncharacterized protein</fullName>
    </submittedName>
</protein>
<accession>A0ABN2PQL6</accession>
<keyword evidence="2" id="KW-0812">Transmembrane</keyword>
<evidence type="ECO:0000313" key="4">
    <source>
        <dbReference type="Proteomes" id="UP001501612"/>
    </source>
</evidence>
<feature type="compositionally biased region" description="Low complexity" evidence="1">
    <location>
        <begin position="67"/>
        <end position="81"/>
    </location>
</feature>
<sequence length="93" mass="9456">MTGAEDVGAAAALGALALLYLLVGALTARGQARRTPGRRGPLAVALLLWPAAWVAWYVADDATRAVPVDGSSDDPSAADGGTVREGPGYADHR</sequence>
<evidence type="ECO:0000256" key="2">
    <source>
        <dbReference type="SAM" id="Phobius"/>
    </source>
</evidence>
<feature type="region of interest" description="Disordered" evidence="1">
    <location>
        <begin position="67"/>
        <end position="93"/>
    </location>
</feature>
<gene>
    <name evidence="3" type="ORF">GCM10009737_33890</name>
</gene>
<evidence type="ECO:0000256" key="1">
    <source>
        <dbReference type="SAM" id="MobiDB-lite"/>
    </source>
</evidence>
<feature type="transmembrane region" description="Helical" evidence="2">
    <location>
        <begin position="40"/>
        <end position="59"/>
    </location>
</feature>